<dbReference type="STRING" id="1314674.A0A0D7BV30"/>
<dbReference type="PANTHER" id="PTHR13395">
    <property type="entry name" value="SISTER CHROMATID COHESION PROTEIN DCC1-RELATED"/>
    <property type="match status" value="1"/>
</dbReference>
<reference evidence="3 4" key="1">
    <citation type="journal article" date="2015" name="Fungal Genet. Biol.">
        <title>Evolution of novel wood decay mechanisms in Agaricales revealed by the genome sequences of Fistulina hepatica and Cylindrobasidium torrendii.</title>
        <authorList>
            <person name="Floudas D."/>
            <person name="Held B.W."/>
            <person name="Riley R."/>
            <person name="Nagy L.G."/>
            <person name="Koehler G."/>
            <person name="Ransdell A.S."/>
            <person name="Younus H."/>
            <person name="Chow J."/>
            <person name="Chiniquy J."/>
            <person name="Lipzen A."/>
            <person name="Tritt A."/>
            <person name="Sun H."/>
            <person name="Haridas S."/>
            <person name="LaButti K."/>
            <person name="Ohm R.A."/>
            <person name="Kues U."/>
            <person name="Blanchette R.A."/>
            <person name="Grigoriev I.V."/>
            <person name="Minto R.E."/>
            <person name="Hibbett D.S."/>
        </authorList>
    </citation>
    <scope>NUCLEOTIDE SEQUENCE [LARGE SCALE GENOMIC DNA]</scope>
    <source>
        <strain evidence="3 4">FP15055 ss-10</strain>
    </source>
</reference>
<comment type="similarity">
    <text evidence="1">Belongs to the DCC1 family.</text>
</comment>
<dbReference type="OrthoDB" id="276989at2759"/>
<dbReference type="PANTHER" id="PTHR13395:SF6">
    <property type="entry name" value="SISTER CHROMATID COHESION PROTEIN DCC1"/>
    <property type="match status" value="1"/>
</dbReference>
<dbReference type="Proteomes" id="UP000054007">
    <property type="component" value="Unassembled WGS sequence"/>
</dbReference>
<protein>
    <recommendedName>
        <fullName evidence="5">Sister chromatid cohesion protein DCC1</fullName>
    </recommendedName>
</protein>
<dbReference type="GO" id="GO:0031390">
    <property type="term" value="C:Ctf18 RFC-like complex"/>
    <property type="evidence" value="ECO:0007669"/>
    <property type="project" value="InterPro"/>
</dbReference>
<keyword evidence="4" id="KW-1185">Reference proteome</keyword>
<dbReference type="Pfam" id="PF09724">
    <property type="entry name" value="Dcc1"/>
    <property type="match status" value="1"/>
</dbReference>
<dbReference type="AlphaFoldDB" id="A0A0D7BV30"/>
<dbReference type="GO" id="GO:0000785">
    <property type="term" value="C:chromatin"/>
    <property type="evidence" value="ECO:0007669"/>
    <property type="project" value="TreeGrafter"/>
</dbReference>
<dbReference type="GO" id="GO:0006260">
    <property type="term" value="P:DNA replication"/>
    <property type="evidence" value="ECO:0007669"/>
    <property type="project" value="UniProtKB-KW"/>
</dbReference>
<evidence type="ECO:0008006" key="5">
    <source>
        <dbReference type="Google" id="ProtNLM"/>
    </source>
</evidence>
<accession>A0A0D7BV30</accession>
<evidence type="ECO:0000313" key="4">
    <source>
        <dbReference type="Proteomes" id="UP000054007"/>
    </source>
</evidence>
<organism evidence="3 4">
    <name type="scientific">Cylindrobasidium torrendii FP15055 ss-10</name>
    <dbReference type="NCBI Taxonomy" id="1314674"/>
    <lineage>
        <taxon>Eukaryota</taxon>
        <taxon>Fungi</taxon>
        <taxon>Dikarya</taxon>
        <taxon>Basidiomycota</taxon>
        <taxon>Agaricomycotina</taxon>
        <taxon>Agaricomycetes</taxon>
        <taxon>Agaricomycetidae</taxon>
        <taxon>Agaricales</taxon>
        <taxon>Marasmiineae</taxon>
        <taxon>Physalacriaceae</taxon>
        <taxon>Cylindrobasidium</taxon>
    </lineage>
</organism>
<gene>
    <name evidence="3" type="ORF">CYLTODRAFT_364313</name>
</gene>
<dbReference type="GO" id="GO:0000775">
    <property type="term" value="C:chromosome, centromeric region"/>
    <property type="evidence" value="ECO:0007669"/>
    <property type="project" value="TreeGrafter"/>
</dbReference>
<dbReference type="InterPro" id="IPR019128">
    <property type="entry name" value="Dcc1"/>
</dbReference>
<keyword evidence="2" id="KW-0235">DNA replication</keyword>
<evidence type="ECO:0000313" key="3">
    <source>
        <dbReference type="EMBL" id="KIY74039.1"/>
    </source>
</evidence>
<dbReference type="EMBL" id="KN880432">
    <property type="protein sequence ID" value="KIY74039.1"/>
    <property type="molecule type" value="Genomic_DNA"/>
</dbReference>
<sequence length="374" mass="41635">MSEHELIFSSKATAEAGTFKLLELPPELCKLTESCMEAGFPCRFTIRGEKGEDAVLCTASSTYAMRTVLLSNSVLVVTPLDASTLDFDENKIAIRDQVNSIIELSPIVPRLQKLAELLKGNEYNEASAEEDAEGVENITRTRIMYEDVRGRIQASDEELERGLRDRRILNIHGELRPVSPPYLKTILEAILTLLVSYSIPHNNASVELLSLYLDSDHEIPRSVSAQVMLCFGTIKDGFWTMDVNAIVRQVGLGLLRPHVNKPISRQALLTQWRDAVGDTFSGAVALPLLAGNFLTEPSDGLTYYPSASLPTEPARRFADLFLVRSRWKADDIAPFLEDITMDQKEREKLLLKYARAVTDPQSGVLYTARAQYAG</sequence>
<name>A0A0D7BV30_9AGAR</name>
<proteinExistence type="inferred from homology"/>
<dbReference type="GO" id="GO:0034088">
    <property type="term" value="P:maintenance of mitotic sister chromatid cohesion"/>
    <property type="evidence" value="ECO:0007669"/>
    <property type="project" value="TreeGrafter"/>
</dbReference>
<evidence type="ECO:0000256" key="2">
    <source>
        <dbReference type="ARBA" id="ARBA00022705"/>
    </source>
</evidence>
<evidence type="ECO:0000256" key="1">
    <source>
        <dbReference type="ARBA" id="ARBA00007017"/>
    </source>
</evidence>